<accession>A0A2T9YB52</accession>
<evidence type="ECO:0000313" key="2">
    <source>
        <dbReference type="EMBL" id="PVU89576.1"/>
    </source>
</evidence>
<dbReference type="GO" id="GO:0004519">
    <property type="term" value="F:endonuclease activity"/>
    <property type="evidence" value="ECO:0007669"/>
    <property type="project" value="InterPro"/>
</dbReference>
<feature type="compositionally biased region" description="Basic residues" evidence="1">
    <location>
        <begin position="267"/>
        <end position="277"/>
    </location>
</feature>
<dbReference type="EMBL" id="MBFR01000307">
    <property type="protein sequence ID" value="PVU89576.1"/>
    <property type="molecule type" value="Genomic_DNA"/>
</dbReference>
<dbReference type="AlphaFoldDB" id="A0A2T9YB52"/>
<organism evidence="2 3">
    <name type="scientific">Smittium simulii</name>
    <dbReference type="NCBI Taxonomy" id="133385"/>
    <lineage>
        <taxon>Eukaryota</taxon>
        <taxon>Fungi</taxon>
        <taxon>Fungi incertae sedis</taxon>
        <taxon>Zoopagomycota</taxon>
        <taxon>Kickxellomycotina</taxon>
        <taxon>Harpellomycetes</taxon>
        <taxon>Harpellales</taxon>
        <taxon>Legeriomycetaceae</taxon>
        <taxon>Smittium</taxon>
    </lineage>
</organism>
<reference evidence="2 3" key="1">
    <citation type="journal article" date="2018" name="MBio">
        <title>Comparative Genomics Reveals the Core Gene Toolbox for the Fungus-Insect Symbiosis.</title>
        <authorList>
            <person name="Wang Y."/>
            <person name="Stata M."/>
            <person name="Wang W."/>
            <person name="Stajich J.E."/>
            <person name="White M.M."/>
            <person name="Moncalvo J.M."/>
        </authorList>
    </citation>
    <scope>NUCLEOTIDE SEQUENCE [LARGE SCALE GENOMIC DNA]</scope>
    <source>
        <strain evidence="2 3">SWE-8-4</strain>
    </source>
</reference>
<feature type="region of interest" description="Disordered" evidence="1">
    <location>
        <begin position="248"/>
        <end position="280"/>
    </location>
</feature>
<dbReference type="PANTHER" id="PTHR15002">
    <property type="entry name" value="RIBOSOMAL BIOGENESIS PROTEIN LAS1L"/>
    <property type="match status" value="1"/>
</dbReference>
<name>A0A2T9YB52_9FUNG</name>
<gene>
    <name evidence="2" type="ORF">BB561_005285</name>
</gene>
<dbReference type="PANTHER" id="PTHR15002:SF0">
    <property type="entry name" value="RIBOSOMAL BIOGENESIS PROTEIN LAS1L"/>
    <property type="match status" value="1"/>
</dbReference>
<dbReference type="GO" id="GO:0030687">
    <property type="term" value="C:preribosome, large subunit precursor"/>
    <property type="evidence" value="ECO:0007669"/>
    <property type="project" value="TreeGrafter"/>
</dbReference>
<dbReference type="Proteomes" id="UP000245383">
    <property type="component" value="Unassembled WGS sequence"/>
</dbReference>
<dbReference type="OrthoDB" id="10263222at2759"/>
<proteinExistence type="predicted"/>
<dbReference type="GO" id="GO:0090730">
    <property type="term" value="C:Las1 complex"/>
    <property type="evidence" value="ECO:0007669"/>
    <property type="project" value="InterPro"/>
</dbReference>
<protein>
    <submittedName>
        <fullName evidence="2">Uncharacterized protein</fullName>
    </submittedName>
</protein>
<comment type="caution">
    <text evidence="2">The sequence shown here is derived from an EMBL/GenBank/DDBJ whole genome shotgun (WGS) entry which is preliminary data.</text>
</comment>
<sequence length="545" mass="62346">MNLPRIVPWASAAEFSLVAQQIYSSTGDRETDIKARREGLQTIKVWICRAKLPTTILVTAQLLETWLLDHEQNLIAQSNCPMSLRLNYSMSLIRFVNLLVDVEQKSYYASSIMILAEKLGIPVWLVELRHAATHEKLPGIEMLRLANKQALSYLYHNFWALQNSAQYSPIPELDSAATVTNEHNLIQLLHEYKTQRTLYLDGLSISGKPKVDFKKYVAVAQNIGKCMHKDAMVSLLIPLLLDPQNGVMVPNHQNRPDTRQKTNISKFSKKSKKRKLQKSADSQNFSNKDFEIQKEYILKLYSPLFDCWFHTWGKNAFMEELTNSILLRLNTASSNNHISLTADHVSAQSSNMYHEMLAHWLLFLIEMYYKTRTSSSIKHRRKLVYSFINLDKILKSSLVSPSRYNQTVLQALVRADNNYSFILPILNFQQNFITSDTSSTNSGNAVSQPTNYSELQLNDLLLQIHSSEKVFQDRLNKIKTLLVGDFDPLSLETPNSDYLCTENTEFVSMFNKYNSEPVLSIPDQKSIKPSPLGCLPNNLLSKLEL</sequence>
<dbReference type="STRING" id="133385.A0A2T9YB52"/>
<dbReference type="Pfam" id="PF04031">
    <property type="entry name" value="Las1"/>
    <property type="match status" value="1"/>
</dbReference>
<evidence type="ECO:0000256" key="1">
    <source>
        <dbReference type="SAM" id="MobiDB-lite"/>
    </source>
</evidence>
<dbReference type="GO" id="GO:0000470">
    <property type="term" value="P:maturation of LSU-rRNA"/>
    <property type="evidence" value="ECO:0007669"/>
    <property type="project" value="TreeGrafter"/>
</dbReference>
<keyword evidence="3" id="KW-1185">Reference proteome</keyword>
<dbReference type="InterPro" id="IPR007174">
    <property type="entry name" value="Las1"/>
</dbReference>
<evidence type="ECO:0000313" key="3">
    <source>
        <dbReference type="Proteomes" id="UP000245383"/>
    </source>
</evidence>
<dbReference type="GO" id="GO:0000460">
    <property type="term" value="P:maturation of 5.8S rRNA"/>
    <property type="evidence" value="ECO:0007669"/>
    <property type="project" value="TreeGrafter"/>
</dbReference>